<evidence type="ECO:0000259" key="4">
    <source>
        <dbReference type="Pfam" id="PF23355"/>
    </source>
</evidence>
<dbReference type="GO" id="GO:0005929">
    <property type="term" value="C:cilium"/>
    <property type="evidence" value="ECO:0007669"/>
    <property type="project" value="TreeGrafter"/>
</dbReference>
<dbReference type="GO" id="GO:0005814">
    <property type="term" value="C:centriole"/>
    <property type="evidence" value="ECO:0007669"/>
    <property type="project" value="TreeGrafter"/>
</dbReference>
<feature type="domain" description="Intraflagellar transport protein 52 C-terminal" evidence="2">
    <location>
        <begin position="417"/>
        <end position="469"/>
    </location>
</feature>
<dbReference type="InterPro" id="IPR039975">
    <property type="entry name" value="IFT52"/>
</dbReference>
<evidence type="ECO:0000259" key="2">
    <source>
        <dbReference type="Pfam" id="PF21178"/>
    </source>
</evidence>
<evidence type="ECO:0000313" key="6">
    <source>
        <dbReference type="Proteomes" id="UP000051952"/>
    </source>
</evidence>
<dbReference type="PANTHER" id="PTHR12969">
    <property type="entry name" value="NGD5/OSM-6/IFT52"/>
    <property type="match status" value="1"/>
</dbReference>
<keyword evidence="5" id="KW-0969">Cilium</keyword>
<dbReference type="Pfam" id="PF21178">
    <property type="entry name" value="Itf52_C"/>
    <property type="match status" value="1"/>
</dbReference>
<dbReference type="OMA" id="NWNVEQN"/>
<dbReference type="GO" id="GO:0060271">
    <property type="term" value="P:cilium assembly"/>
    <property type="evidence" value="ECO:0007669"/>
    <property type="project" value="TreeGrafter"/>
</dbReference>
<feature type="region of interest" description="Disordered" evidence="1">
    <location>
        <begin position="477"/>
        <end position="505"/>
    </location>
</feature>
<reference evidence="6" key="1">
    <citation type="submission" date="2015-09" db="EMBL/GenBank/DDBJ databases">
        <authorList>
            <consortium name="Pathogen Informatics"/>
        </authorList>
    </citation>
    <scope>NUCLEOTIDE SEQUENCE [LARGE SCALE GENOMIC DNA]</scope>
    <source>
        <strain evidence="6">Lake Konstanz</strain>
    </source>
</reference>
<dbReference type="GO" id="GO:0042073">
    <property type="term" value="P:intraciliary transport"/>
    <property type="evidence" value="ECO:0007669"/>
    <property type="project" value="TreeGrafter"/>
</dbReference>
<dbReference type="OrthoDB" id="10259368at2759"/>
<dbReference type="InterPro" id="IPR048643">
    <property type="entry name" value="Itf52_C"/>
</dbReference>
<evidence type="ECO:0000256" key="1">
    <source>
        <dbReference type="SAM" id="MobiDB-lite"/>
    </source>
</evidence>
<keyword evidence="6" id="KW-1185">Reference proteome</keyword>
<gene>
    <name evidence="5" type="ORF">BSAL_69800</name>
</gene>
<dbReference type="Pfam" id="PF23355">
    <property type="entry name" value="IFT52_GIFT"/>
    <property type="match status" value="2"/>
</dbReference>
<name>A0A0S4KG78_BODSA</name>
<dbReference type="Pfam" id="PF23352">
    <property type="entry name" value="IFT52_central"/>
    <property type="match status" value="1"/>
</dbReference>
<feature type="domain" description="IFT52 GIFT" evidence="4">
    <location>
        <begin position="17"/>
        <end position="160"/>
    </location>
</feature>
<dbReference type="InterPro" id="IPR055458">
    <property type="entry name" value="IFT52_GIFT"/>
</dbReference>
<dbReference type="InterPro" id="IPR055460">
    <property type="entry name" value="IFT52_central"/>
</dbReference>
<organism evidence="5 6">
    <name type="scientific">Bodo saltans</name>
    <name type="common">Flagellated protozoan</name>
    <dbReference type="NCBI Taxonomy" id="75058"/>
    <lineage>
        <taxon>Eukaryota</taxon>
        <taxon>Discoba</taxon>
        <taxon>Euglenozoa</taxon>
        <taxon>Kinetoplastea</taxon>
        <taxon>Metakinetoplastina</taxon>
        <taxon>Eubodonida</taxon>
        <taxon>Bodonidae</taxon>
        <taxon>Bodo</taxon>
    </lineage>
</organism>
<feature type="domain" description="IFT52 central" evidence="3">
    <location>
        <begin position="326"/>
        <end position="406"/>
    </location>
</feature>
<dbReference type="EMBL" id="CYKH01000497">
    <property type="protein sequence ID" value="CUI14132.1"/>
    <property type="molecule type" value="Genomic_DNA"/>
</dbReference>
<dbReference type="VEuPathDB" id="TriTrypDB:BSAL_69800"/>
<dbReference type="CDD" id="cd23683">
    <property type="entry name" value="IFT52_CTD"/>
    <property type="match status" value="1"/>
</dbReference>
<dbReference type="AlphaFoldDB" id="A0A0S4KG78"/>
<accession>A0A0S4KG78</accession>
<feature type="domain" description="IFT52 GIFT" evidence="4">
    <location>
        <begin position="199"/>
        <end position="310"/>
    </location>
</feature>
<evidence type="ECO:0000313" key="5">
    <source>
        <dbReference type="EMBL" id="CUI14132.1"/>
    </source>
</evidence>
<dbReference type="GO" id="GO:0030992">
    <property type="term" value="C:intraciliary transport particle B"/>
    <property type="evidence" value="ECO:0007669"/>
    <property type="project" value="TreeGrafter"/>
</dbReference>
<sequence length="629" mass="69684">MADTTSAPAARDQQPKICFNACRKEQLQPTKGLKTLQRKLKQFCIVDVNKEDLQLEKLLPHDVLVLGIPQEALTEGDLKVIKDYCDLGGSVLLTLTDGHGGRFQHLNEKFTEWFGISFNEDCVVRTVLHKYFHPKEVCVTNGITNREINRAAGKTVIGATMPTAAPAFGGKTGGAFGATGLGRTTLGGGTMASSRMNAMQAAKEDPAQQGPTSLVFVYPYGLTMNVQRPAIPILSSGFMAYPLNRPIGAVWESSELVDHNGQKKRGKLMVLGSGLLLEDQWIGKEENDKLVTVLFDYLLHRIKLNQIDADEPDITDYHYLPDTASLSERLRVAVEESEELPRDFTKLFDLTTFKLDTNMIPTVIDCYHKLNIKHEPLTLIPPEFQAPLPPRLPATFEPTHREPPPPALDLFDLDEHFAPERVRLSQLTNKCQADDLEYYITEGAEIIGVTKKLRSPRNKDPRALLDHVFRQILQYKKSTPDSMENRAGSLSGGAGGNSGTNTLDGSMTRMIRVNCADDGRIDPTPFNGNMPWSLTLQADFGNGMLQGSLQLHGNGDQFPYQQVAIQGQIRPQNENRELPIEWSVVLLSHHGEQIPFTFSASLQGHTLRGVASMPHTGASANFMYIVEDM</sequence>
<proteinExistence type="predicted"/>
<evidence type="ECO:0000259" key="3">
    <source>
        <dbReference type="Pfam" id="PF23352"/>
    </source>
</evidence>
<dbReference type="Proteomes" id="UP000051952">
    <property type="component" value="Unassembled WGS sequence"/>
</dbReference>
<dbReference type="Gene3D" id="6.10.250.2800">
    <property type="match status" value="1"/>
</dbReference>
<keyword evidence="5" id="KW-0966">Cell projection</keyword>
<dbReference type="PANTHER" id="PTHR12969:SF7">
    <property type="entry name" value="INTRAFLAGELLAR TRANSPORT PROTEIN 52 HOMOLOG"/>
    <property type="match status" value="1"/>
</dbReference>
<keyword evidence="5" id="KW-0282">Flagellum</keyword>
<protein>
    <submittedName>
        <fullName evidence="5">Intraflagellar transport protein component, putative</fullName>
    </submittedName>
</protein>